<dbReference type="Proteomes" id="UP000576969">
    <property type="component" value="Unassembled WGS sequence"/>
</dbReference>
<dbReference type="Gene3D" id="2.60.120.260">
    <property type="entry name" value="Galactose-binding domain-like"/>
    <property type="match status" value="1"/>
</dbReference>
<keyword evidence="2" id="KW-1185">Reference proteome</keyword>
<organism evidence="1 2">
    <name type="scientific">Microbacterium immunditiarum</name>
    <dbReference type="NCBI Taxonomy" id="337480"/>
    <lineage>
        <taxon>Bacteria</taxon>
        <taxon>Bacillati</taxon>
        <taxon>Actinomycetota</taxon>
        <taxon>Actinomycetes</taxon>
        <taxon>Micrococcales</taxon>
        <taxon>Microbacteriaceae</taxon>
        <taxon>Microbacterium</taxon>
    </lineage>
</organism>
<reference evidence="1 2" key="1">
    <citation type="submission" date="2020-07" db="EMBL/GenBank/DDBJ databases">
        <title>Sequencing the genomes of 1000 actinobacteria strains.</title>
        <authorList>
            <person name="Klenk H.-P."/>
        </authorList>
    </citation>
    <scope>NUCLEOTIDE SEQUENCE [LARGE SCALE GENOMIC DNA]</scope>
    <source>
        <strain evidence="1 2">DSM 24662</strain>
    </source>
</reference>
<gene>
    <name evidence="1" type="ORF">BJ991_000401</name>
</gene>
<dbReference type="RefSeq" id="WP_179486993.1">
    <property type="nucleotide sequence ID" value="NZ_JACCBV010000001.1"/>
</dbReference>
<comment type="caution">
    <text evidence="1">The sequence shown here is derived from an EMBL/GenBank/DDBJ whole genome shotgun (WGS) entry which is preliminary data.</text>
</comment>
<dbReference type="EMBL" id="JACCBV010000001">
    <property type="protein sequence ID" value="NYE18373.1"/>
    <property type="molecule type" value="Genomic_DNA"/>
</dbReference>
<name>A0A7Y9GKV3_9MICO</name>
<proteinExistence type="predicted"/>
<dbReference type="AlphaFoldDB" id="A0A7Y9GKV3"/>
<sequence length="551" mass="60497">MTKIRIMGGAPVASGVPPLRLRVAHVDQANTVLTASDGDLWPSAWADDGALYAAAGDGTGFARHVWSDIVVNRIDGHPETGLTGERLSDGDAVAPIWQPGSFNRKPTGMVAVDGNGDSRDELYLAVQDLRMPDAVGGFDEAPTATVVRSDDYGRTWTWPRDPMFSDHVFTTIMFLDLGQSNGGSPWVYAYGIDGNWRTSFAKLVNDPTRLFLARVPAASVQDRATWEFVSAFEADGTPAWSRDITRRIPVLVDERRFYPTPAFGNGAHDFTCIAQGSVVWNPGLGRYLYSTWSEYTFEFFEAPAPWGPWRLLHSHDFGHFPWHGPRSPLAKHGGYAPTMPSKFISPDGRDLWLQSNWFVPASSRGGRAYCFGLRRVRFDPGQAAVTAASGNLARCLDASPLVSRVREGHESVLADGRRDIAEDSAFGPGSGEDVWGYEWPSPRRFDRIVYAPGPQDSLGGWFADGPRVEVRVDGRWMPVLRVTVKPPYRNDFTALEEDEYVFTFAPVTADGVRLTGTAGGPLRYTSISELEVWAPASSPAGRPGPDRRSPS</sequence>
<accession>A0A7Y9GKV3</accession>
<evidence type="ECO:0000313" key="1">
    <source>
        <dbReference type="EMBL" id="NYE18373.1"/>
    </source>
</evidence>
<evidence type="ECO:0008006" key="3">
    <source>
        <dbReference type="Google" id="ProtNLM"/>
    </source>
</evidence>
<evidence type="ECO:0000313" key="2">
    <source>
        <dbReference type="Proteomes" id="UP000576969"/>
    </source>
</evidence>
<protein>
    <recommendedName>
        <fullName evidence="3">DUF4185 domain-containing protein</fullName>
    </recommendedName>
</protein>